<dbReference type="VEuPathDB" id="FungiDB:MYCFIDRAFT_212279"/>
<dbReference type="HOGENOM" id="CLU_2387117_0_0_1"/>
<dbReference type="EMBL" id="KB446562">
    <property type="protein sequence ID" value="EME79660.1"/>
    <property type="molecule type" value="Genomic_DNA"/>
</dbReference>
<organism evidence="1 2">
    <name type="scientific">Pseudocercospora fijiensis (strain CIRAD86)</name>
    <name type="common">Black leaf streak disease fungus</name>
    <name type="synonym">Mycosphaerella fijiensis</name>
    <dbReference type="NCBI Taxonomy" id="383855"/>
    <lineage>
        <taxon>Eukaryota</taxon>
        <taxon>Fungi</taxon>
        <taxon>Dikarya</taxon>
        <taxon>Ascomycota</taxon>
        <taxon>Pezizomycotina</taxon>
        <taxon>Dothideomycetes</taxon>
        <taxon>Dothideomycetidae</taxon>
        <taxon>Mycosphaerellales</taxon>
        <taxon>Mycosphaerellaceae</taxon>
        <taxon>Pseudocercospora</taxon>
    </lineage>
</organism>
<accession>M2YPI9</accession>
<proteinExistence type="predicted"/>
<protein>
    <submittedName>
        <fullName evidence="1">Uncharacterized protein</fullName>
    </submittedName>
</protein>
<keyword evidence="2" id="KW-1185">Reference proteome</keyword>
<dbReference type="AlphaFoldDB" id="M2YPI9"/>
<dbReference type="Proteomes" id="UP000016932">
    <property type="component" value="Unassembled WGS sequence"/>
</dbReference>
<dbReference type="RefSeq" id="XP_007930323.1">
    <property type="nucleotide sequence ID" value="XM_007932132.1"/>
</dbReference>
<dbReference type="KEGG" id="pfj:MYCFIDRAFT_212279"/>
<dbReference type="GeneID" id="19337665"/>
<evidence type="ECO:0000313" key="2">
    <source>
        <dbReference type="Proteomes" id="UP000016932"/>
    </source>
</evidence>
<evidence type="ECO:0000313" key="1">
    <source>
        <dbReference type="EMBL" id="EME79660.1"/>
    </source>
</evidence>
<gene>
    <name evidence="1" type="ORF">MYCFIDRAFT_212279</name>
</gene>
<reference evidence="1 2" key="1">
    <citation type="journal article" date="2012" name="PLoS Pathog.">
        <title>Diverse lifestyles and strategies of plant pathogenesis encoded in the genomes of eighteen Dothideomycetes fungi.</title>
        <authorList>
            <person name="Ohm R.A."/>
            <person name="Feau N."/>
            <person name="Henrissat B."/>
            <person name="Schoch C.L."/>
            <person name="Horwitz B.A."/>
            <person name="Barry K.W."/>
            <person name="Condon B.J."/>
            <person name="Copeland A.C."/>
            <person name="Dhillon B."/>
            <person name="Glaser F."/>
            <person name="Hesse C.N."/>
            <person name="Kosti I."/>
            <person name="LaButti K."/>
            <person name="Lindquist E.A."/>
            <person name="Lucas S."/>
            <person name="Salamov A.A."/>
            <person name="Bradshaw R.E."/>
            <person name="Ciuffetti L."/>
            <person name="Hamelin R.C."/>
            <person name="Kema G.H.J."/>
            <person name="Lawrence C."/>
            <person name="Scott J.A."/>
            <person name="Spatafora J.W."/>
            <person name="Turgeon B.G."/>
            <person name="de Wit P.J.G.M."/>
            <person name="Zhong S."/>
            <person name="Goodwin S.B."/>
            <person name="Grigoriev I.V."/>
        </authorList>
    </citation>
    <scope>NUCLEOTIDE SEQUENCE [LARGE SCALE GENOMIC DNA]</scope>
    <source>
        <strain evidence="1 2">CIRAD86</strain>
    </source>
</reference>
<name>M2YPI9_PSEFD</name>
<sequence>MVYVDQALRKSRKEVYHNCVLRTIRARCRGMGAFRTLRMEVLEPTAARVVNCWIGVEMGYRAERLGEKKQACWCTPPIADLTLLEMTPCITWSC</sequence>